<proteinExistence type="inferred from homology"/>
<dbReference type="InterPro" id="IPR016314">
    <property type="entry name" value="Cdc6/18"/>
</dbReference>
<evidence type="ECO:0000313" key="5">
    <source>
        <dbReference type="Proteomes" id="UP000013776"/>
    </source>
</evidence>
<dbReference type="GO" id="GO:0005634">
    <property type="term" value="C:nucleus"/>
    <property type="evidence" value="ECO:0007669"/>
    <property type="project" value="TreeGrafter"/>
</dbReference>
<dbReference type="VEuPathDB" id="FungiDB:TAPDE_004733"/>
<dbReference type="PANTHER" id="PTHR10763">
    <property type="entry name" value="CELL DIVISION CONTROL PROTEIN 6-RELATED"/>
    <property type="match status" value="1"/>
</dbReference>
<evidence type="ECO:0000259" key="3">
    <source>
        <dbReference type="SMART" id="SM00382"/>
    </source>
</evidence>
<dbReference type="InterPro" id="IPR050311">
    <property type="entry name" value="ORC1/CDC6"/>
</dbReference>
<comment type="caution">
    <text evidence="4">The sequence shown here is derived from an EMBL/GenBank/DDBJ whole genome shotgun (WGS) entry which is preliminary data.</text>
</comment>
<dbReference type="eggNOG" id="KOG2227">
    <property type="taxonomic scope" value="Eukaryota"/>
</dbReference>
<dbReference type="Proteomes" id="UP000013776">
    <property type="component" value="Unassembled WGS sequence"/>
</dbReference>
<keyword evidence="2" id="KW-0235">DNA replication</keyword>
<dbReference type="STRING" id="1097556.R4XF66"/>
<dbReference type="GO" id="GO:0051301">
    <property type="term" value="P:cell division"/>
    <property type="evidence" value="ECO:0007669"/>
    <property type="project" value="InterPro"/>
</dbReference>
<keyword evidence="5" id="KW-1185">Reference proteome</keyword>
<evidence type="ECO:0000256" key="1">
    <source>
        <dbReference type="ARBA" id="ARBA00006184"/>
    </source>
</evidence>
<organism evidence="4 5">
    <name type="scientific">Taphrina deformans (strain PYCC 5710 / ATCC 11124 / CBS 356.35 / IMI 108563 / JCM 9778 / NBRC 8474)</name>
    <name type="common">Peach leaf curl fungus</name>
    <name type="synonym">Lalaria deformans</name>
    <dbReference type="NCBI Taxonomy" id="1097556"/>
    <lineage>
        <taxon>Eukaryota</taxon>
        <taxon>Fungi</taxon>
        <taxon>Dikarya</taxon>
        <taxon>Ascomycota</taxon>
        <taxon>Taphrinomycotina</taxon>
        <taxon>Taphrinomycetes</taxon>
        <taxon>Taphrinales</taxon>
        <taxon>Taphrinaceae</taxon>
        <taxon>Taphrina</taxon>
    </lineage>
</organism>
<reference evidence="4 5" key="1">
    <citation type="journal article" date="2013" name="MBio">
        <title>Genome sequencing of the plant pathogen Taphrina deformans, the causal agent of peach leaf curl.</title>
        <authorList>
            <person name="Cisse O.H."/>
            <person name="Almeida J.M.G.C.F."/>
            <person name="Fonseca A."/>
            <person name="Kumar A.A."/>
            <person name="Salojaervi J."/>
            <person name="Overmyer K."/>
            <person name="Hauser P.M."/>
            <person name="Pagni M."/>
        </authorList>
    </citation>
    <scope>NUCLEOTIDE SEQUENCE [LARGE SCALE GENOMIC DNA]</scope>
    <source>
        <strain evidence="5">PYCC 5710 / ATCC 11124 / CBS 356.35 / IMI 108563 / JCM 9778 / NBRC 8474</strain>
    </source>
</reference>
<gene>
    <name evidence="4" type="ORF">TAPDE_004733</name>
</gene>
<dbReference type="SUPFAM" id="SSF52540">
    <property type="entry name" value="P-loop containing nucleoside triphosphate hydrolases"/>
    <property type="match status" value="1"/>
</dbReference>
<dbReference type="AlphaFoldDB" id="R4XF66"/>
<evidence type="ECO:0000313" key="4">
    <source>
        <dbReference type="EMBL" id="CCG84293.1"/>
    </source>
</evidence>
<dbReference type="EMBL" id="CAHR02000219">
    <property type="protein sequence ID" value="CCG84293.1"/>
    <property type="molecule type" value="Genomic_DNA"/>
</dbReference>
<dbReference type="SMART" id="SM00382">
    <property type="entry name" value="AAA"/>
    <property type="match status" value="1"/>
</dbReference>
<dbReference type="Pfam" id="PF13401">
    <property type="entry name" value="AAA_22"/>
    <property type="match status" value="1"/>
</dbReference>
<dbReference type="Gene3D" id="1.10.8.60">
    <property type="match status" value="1"/>
</dbReference>
<comment type="similarity">
    <text evidence="1">Belongs to the CDC6/cdc18 family.</text>
</comment>
<dbReference type="Pfam" id="PF22606">
    <property type="entry name" value="Cdc6-ORC-like_ATPase_lid"/>
    <property type="match status" value="1"/>
</dbReference>
<sequence>MGISPYSPVKSVLRRSAAAGIVGREKETKEIQTFVEGSDGILYICGPPGTGKSATMTQFTQTLAKTEPKCNVVTINCVSLKKPDLIYEQILTELGQEGKSITDFRDYLERSDVQGRQLILVLDEIDYLSSSDSKIMYSLFEFGVSSQIRIIGIANALKLTDSMLPHLRRTGIEPIVLRFKPYTPAEITQILSARVSEIVLPTNTTGLVERSALDFLGRKVANATGDIRKALDILRKSIEIVESEYRSALSPISTNSASPRLASVTIRHISRVATQALGGVTGASLVGNLSIHEKAVLCTIVVRKTQTLSTTFDAYYGLCKRDKMLSPLPRTEFATIVASMLDNSVLTHPTRSKQGVARTPSKRSKDTEDKFVLGVTEMDVLKGIGEAGILKRFFDA</sequence>
<dbReference type="GO" id="GO:0006270">
    <property type="term" value="P:DNA replication initiation"/>
    <property type="evidence" value="ECO:0007669"/>
    <property type="project" value="InterPro"/>
</dbReference>
<protein>
    <recommendedName>
        <fullName evidence="3">AAA+ ATPase domain-containing protein</fullName>
    </recommendedName>
</protein>
<dbReference type="InterPro" id="IPR054425">
    <property type="entry name" value="Cdc6_ORC1-like_ATPase_lid"/>
</dbReference>
<dbReference type="CDD" id="cd00009">
    <property type="entry name" value="AAA"/>
    <property type="match status" value="1"/>
</dbReference>
<dbReference type="PIRSF" id="PIRSF001767">
    <property type="entry name" value="Cdc6"/>
    <property type="match status" value="1"/>
</dbReference>
<dbReference type="InterPro" id="IPR027417">
    <property type="entry name" value="P-loop_NTPase"/>
</dbReference>
<dbReference type="PANTHER" id="PTHR10763:SF26">
    <property type="entry name" value="CELL DIVISION CONTROL PROTEIN 6 HOMOLOG"/>
    <property type="match status" value="1"/>
</dbReference>
<dbReference type="OrthoDB" id="1926878at2759"/>
<dbReference type="Gene3D" id="3.40.50.300">
    <property type="entry name" value="P-loop containing nucleotide triphosphate hydrolases"/>
    <property type="match status" value="1"/>
</dbReference>
<dbReference type="InterPro" id="IPR003593">
    <property type="entry name" value="AAA+_ATPase"/>
</dbReference>
<dbReference type="GO" id="GO:0016887">
    <property type="term" value="F:ATP hydrolysis activity"/>
    <property type="evidence" value="ECO:0007669"/>
    <property type="project" value="InterPro"/>
</dbReference>
<evidence type="ECO:0000256" key="2">
    <source>
        <dbReference type="ARBA" id="ARBA00022705"/>
    </source>
</evidence>
<accession>R4XF66</accession>
<dbReference type="GO" id="GO:0033314">
    <property type="term" value="P:mitotic DNA replication checkpoint signaling"/>
    <property type="evidence" value="ECO:0007669"/>
    <property type="project" value="TreeGrafter"/>
</dbReference>
<name>R4XF66_TAPDE</name>
<feature type="domain" description="AAA+ ATPase" evidence="3">
    <location>
        <begin position="38"/>
        <end position="183"/>
    </location>
</feature>
<dbReference type="InterPro" id="IPR049945">
    <property type="entry name" value="AAA_22"/>
</dbReference>
<dbReference type="GO" id="GO:0003688">
    <property type="term" value="F:DNA replication origin binding"/>
    <property type="evidence" value="ECO:0007669"/>
    <property type="project" value="TreeGrafter"/>
</dbReference>